<dbReference type="EC" id="3.5.1.25" evidence="9"/>
<feature type="domain" description="Amidohydrolase-related" evidence="8">
    <location>
        <begin position="51"/>
        <end position="382"/>
    </location>
</feature>
<protein>
    <submittedName>
        <fullName evidence="9">N-acetylglucosamine-6-phosphate deacetylase</fullName>
        <ecNumber evidence="9">3.5.1.25</ecNumber>
    </submittedName>
</protein>
<dbReference type="AlphaFoldDB" id="A0A4Q9DIM0"/>
<keyword evidence="4 5" id="KW-0119">Carbohydrate metabolism</keyword>
<feature type="binding site" evidence="7">
    <location>
        <position position="131"/>
    </location>
    <ligand>
        <name>Zn(2+)</name>
        <dbReference type="ChEBI" id="CHEBI:29105"/>
    </ligand>
</feature>
<name>A0A4Q9DIM0_9BACL</name>
<feature type="active site" description="Proton donor/acceptor" evidence="6">
    <location>
        <position position="276"/>
    </location>
</feature>
<evidence type="ECO:0000256" key="4">
    <source>
        <dbReference type="ARBA" id="ARBA00023277"/>
    </source>
</evidence>
<dbReference type="Pfam" id="PF01979">
    <property type="entry name" value="Amidohydro_1"/>
    <property type="match status" value="1"/>
</dbReference>
<comment type="similarity">
    <text evidence="1 5">Belongs to the metallo-dependent hydrolases superfamily. NagA family.</text>
</comment>
<dbReference type="Gene3D" id="2.30.40.10">
    <property type="entry name" value="Urease, subunit C, domain 1"/>
    <property type="match status" value="1"/>
</dbReference>
<evidence type="ECO:0000256" key="1">
    <source>
        <dbReference type="ARBA" id="ARBA00010716"/>
    </source>
</evidence>
<reference evidence="9 10" key="1">
    <citation type="submission" date="2019-02" db="EMBL/GenBank/DDBJ databases">
        <title>Paenibacillus sp. nov., isolated from surface-sterilized tissue of Thalictrum simplex L.</title>
        <authorList>
            <person name="Tuo L."/>
        </authorList>
    </citation>
    <scope>NUCLEOTIDE SEQUENCE [LARGE SCALE GENOMIC DNA]</scope>
    <source>
        <strain evidence="9 10">N2SHLJ1</strain>
    </source>
</reference>
<evidence type="ECO:0000256" key="7">
    <source>
        <dbReference type="PIRSR" id="PIRSR038994-3"/>
    </source>
</evidence>
<dbReference type="GO" id="GO:0008448">
    <property type="term" value="F:N-acetylglucosamine-6-phosphate deacetylase activity"/>
    <property type="evidence" value="ECO:0007669"/>
    <property type="project" value="UniProtKB-EC"/>
</dbReference>
<dbReference type="GO" id="GO:0046872">
    <property type="term" value="F:metal ion binding"/>
    <property type="evidence" value="ECO:0007669"/>
    <property type="project" value="UniProtKB-KW"/>
</dbReference>
<evidence type="ECO:0000259" key="8">
    <source>
        <dbReference type="Pfam" id="PF01979"/>
    </source>
</evidence>
<dbReference type="SUPFAM" id="SSF51338">
    <property type="entry name" value="Composite domain of metallo-dependent hydrolases"/>
    <property type="match status" value="1"/>
</dbReference>
<dbReference type="EMBL" id="SIRE01000034">
    <property type="protein sequence ID" value="TBL70101.1"/>
    <property type="molecule type" value="Genomic_DNA"/>
</dbReference>
<dbReference type="PANTHER" id="PTHR11113">
    <property type="entry name" value="N-ACETYLGLUCOSAMINE-6-PHOSPHATE DEACETYLASE"/>
    <property type="match status" value="1"/>
</dbReference>
<evidence type="ECO:0000256" key="3">
    <source>
        <dbReference type="ARBA" id="ARBA00022801"/>
    </source>
</evidence>
<accession>A0A4Q9DIM0</accession>
<dbReference type="PIRSF" id="PIRSF038994">
    <property type="entry name" value="NagA"/>
    <property type="match status" value="1"/>
</dbReference>
<organism evidence="9 10">
    <name type="scientific">Paenibacillus thalictri</name>
    <dbReference type="NCBI Taxonomy" id="2527873"/>
    <lineage>
        <taxon>Bacteria</taxon>
        <taxon>Bacillati</taxon>
        <taxon>Bacillota</taxon>
        <taxon>Bacilli</taxon>
        <taxon>Bacillales</taxon>
        <taxon>Paenibacillaceae</taxon>
        <taxon>Paenibacillus</taxon>
    </lineage>
</organism>
<gene>
    <name evidence="9" type="primary">nagA</name>
    <name evidence="9" type="ORF">EYB31_34390</name>
</gene>
<dbReference type="InterPro" id="IPR032466">
    <property type="entry name" value="Metal_Hydrolase"/>
</dbReference>
<sequence>MAQAALTGGQVLMPDGTFETASVLFDGGTITGISTAELPVDAERIDVSGCIVAPGFIDTHAHGAMGRNFMEGCKEAYSVISRHMAGGGVTSCLATTTSASLEDTLFALQYAASIHRNGEPGIVDILGVHLEGPYVNPAYRGAHMEEFVRQPELSELEAICEAAGTALRVVTLAPEVPGGMEAVRFFGGHGAKVSLGHSGASYEETKQALAAGVCRATHLFSAMAPIHHRRPGTIPALFEQPDVFLEMIVDGEHLHPAIVGMVARQVEAHRPVAITDSADVAGLPDGTYKRWKGMDVVVADGRCQTLSGGLAGSIVRMDQVVDILVRQAGLPLSLALRMASENPARSIGAFDRKGSLETGKDADIVVLNRELSVSLTIGKGHILYDTRANRRL</sequence>
<dbReference type="InterPro" id="IPR006680">
    <property type="entry name" value="Amidohydro-rel"/>
</dbReference>
<evidence type="ECO:0000256" key="6">
    <source>
        <dbReference type="PIRSR" id="PIRSR038994-1"/>
    </source>
</evidence>
<feature type="binding site" evidence="7">
    <location>
        <position position="218"/>
    </location>
    <ligand>
        <name>Zn(2+)</name>
        <dbReference type="ChEBI" id="CHEBI:29105"/>
    </ligand>
</feature>
<dbReference type="Gene3D" id="3.20.20.140">
    <property type="entry name" value="Metal-dependent hydrolases"/>
    <property type="match status" value="1"/>
</dbReference>
<keyword evidence="10" id="KW-1185">Reference proteome</keyword>
<proteinExistence type="inferred from homology"/>
<dbReference type="SUPFAM" id="SSF51556">
    <property type="entry name" value="Metallo-dependent hydrolases"/>
    <property type="match status" value="1"/>
</dbReference>
<dbReference type="GO" id="GO:0006046">
    <property type="term" value="P:N-acetylglucosamine catabolic process"/>
    <property type="evidence" value="ECO:0007669"/>
    <property type="project" value="TreeGrafter"/>
</dbReference>
<comment type="caution">
    <text evidence="9">The sequence shown here is derived from an EMBL/GenBank/DDBJ whole genome shotgun (WGS) entry which is preliminary data.</text>
</comment>
<evidence type="ECO:0000313" key="10">
    <source>
        <dbReference type="Proteomes" id="UP000293142"/>
    </source>
</evidence>
<evidence type="ECO:0000256" key="5">
    <source>
        <dbReference type="PIRNR" id="PIRNR038994"/>
    </source>
</evidence>
<dbReference type="Proteomes" id="UP000293142">
    <property type="component" value="Unassembled WGS sequence"/>
</dbReference>
<dbReference type="RefSeq" id="WP_131018125.1">
    <property type="nucleotide sequence ID" value="NZ_SIRE01000034.1"/>
</dbReference>
<evidence type="ECO:0000313" key="9">
    <source>
        <dbReference type="EMBL" id="TBL70101.1"/>
    </source>
</evidence>
<evidence type="ECO:0000256" key="2">
    <source>
        <dbReference type="ARBA" id="ARBA00022723"/>
    </source>
</evidence>
<keyword evidence="3 5" id="KW-0378">Hydrolase</keyword>
<comment type="cofactor">
    <cofactor evidence="7">
        <name>a divalent metal cation</name>
        <dbReference type="ChEBI" id="CHEBI:60240"/>
    </cofactor>
    <text evidence="7">Binds 1 divalent metal cation per subunit.</text>
</comment>
<dbReference type="InterPro" id="IPR011059">
    <property type="entry name" value="Metal-dep_hydrolase_composite"/>
</dbReference>
<keyword evidence="2 7" id="KW-0479">Metal-binding</keyword>
<dbReference type="PANTHER" id="PTHR11113:SF14">
    <property type="entry name" value="N-ACETYLGLUCOSAMINE-6-PHOSPHATE DEACETYLASE"/>
    <property type="match status" value="1"/>
</dbReference>
<dbReference type="InterPro" id="IPR003764">
    <property type="entry name" value="GlcNAc_6-P_deAcase"/>
</dbReference>
<dbReference type="OrthoDB" id="9776488at2"/>
<feature type="binding site" evidence="7">
    <location>
        <position position="197"/>
    </location>
    <ligand>
        <name>Zn(2+)</name>
        <dbReference type="ChEBI" id="CHEBI:29105"/>
    </ligand>
</feature>
<dbReference type="CDD" id="cd00854">
    <property type="entry name" value="NagA"/>
    <property type="match status" value="1"/>
</dbReference>
<dbReference type="NCBIfam" id="TIGR00221">
    <property type="entry name" value="nagA"/>
    <property type="match status" value="1"/>
</dbReference>